<accession>A0ABV9VBT9</accession>
<name>A0ABV9VBT9_STRAZ</name>
<evidence type="ECO:0000313" key="3">
    <source>
        <dbReference type="Proteomes" id="UP001595908"/>
    </source>
</evidence>
<sequence>MIADPQCVVLDCPDPARLAEFYAAVLGDEADRPDKRWAPGEDWATVHTQAGLVLCFQRVEEFSPPAWPDPARPQQFRLDFGVRDLNRAQEQVLALGATVLDGGTDARGWRVFADPAGRPFRLVRH</sequence>
<dbReference type="InterPro" id="IPR029068">
    <property type="entry name" value="Glyas_Bleomycin-R_OHBP_Dase"/>
</dbReference>
<comment type="caution">
    <text evidence="2">The sequence shown here is derived from an EMBL/GenBank/DDBJ whole genome shotgun (WGS) entry which is preliminary data.</text>
</comment>
<dbReference type="InterPro" id="IPR041581">
    <property type="entry name" value="Glyoxalase_6"/>
</dbReference>
<dbReference type="Proteomes" id="UP001595908">
    <property type="component" value="Unassembled WGS sequence"/>
</dbReference>
<organism evidence="2 3">
    <name type="scientific">Streptomyces atroolivaceus</name>
    <dbReference type="NCBI Taxonomy" id="66869"/>
    <lineage>
        <taxon>Bacteria</taxon>
        <taxon>Bacillati</taxon>
        <taxon>Actinomycetota</taxon>
        <taxon>Actinomycetes</taxon>
        <taxon>Kitasatosporales</taxon>
        <taxon>Streptomycetaceae</taxon>
        <taxon>Streptomyces</taxon>
    </lineage>
</organism>
<dbReference type="Pfam" id="PF18029">
    <property type="entry name" value="Glyoxalase_6"/>
    <property type="match status" value="1"/>
</dbReference>
<evidence type="ECO:0000313" key="2">
    <source>
        <dbReference type="EMBL" id="MFC4979891.1"/>
    </source>
</evidence>
<feature type="domain" description="Glyoxalase-like" evidence="1">
    <location>
        <begin position="8"/>
        <end position="123"/>
    </location>
</feature>
<protein>
    <submittedName>
        <fullName evidence="2">VOC family protein</fullName>
    </submittedName>
</protein>
<gene>
    <name evidence="2" type="ORF">ACFPL4_16210</name>
</gene>
<dbReference type="PANTHER" id="PTHR35908:SF1">
    <property type="entry name" value="CONSERVED PROTEIN"/>
    <property type="match status" value="1"/>
</dbReference>
<reference evidence="3" key="1">
    <citation type="journal article" date="2019" name="Int. J. Syst. Evol. Microbiol.">
        <title>The Global Catalogue of Microorganisms (GCM) 10K type strain sequencing project: providing services to taxonomists for standard genome sequencing and annotation.</title>
        <authorList>
            <consortium name="The Broad Institute Genomics Platform"/>
            <consortium name="The Broad Institute Genome Sequencing Center for Infectious Disease"/>
            <person name="Wu L."/>
            <person name="Ma J."/>
        </authorList>
    </citation>
    <scope>NUCLEOTIDE SEQUENCE [LARGE SCALE GENOMIC DNA]</scope>
    <source>
        <strain evidence="3">ICMP 257</strain>
    </source>
</reference>
<dbReference type="EMBL" id="JBHSJE010000003">
    <property type="protein sequence ID" value="MFC4979891.1"/>
    <property type="molecule type" value="Genomic_DNA"/>
</dbReference>
<dbReference type="GeneID" id="31237693"/>
<dbReference type="PANTHER" id="PTHR35908">
    <property type="entry name" value="HYPOTHETICAL FUSION PROTEIN"/>
    <property type="match status" value="1"/>
</dbReference>
<dbReference type="SUPFAM" id="SSF54593">
    <property type="entry name" value="Glyoxalase/Bleomycin resistance protein/Dihydroxybiphenyl dioxygenase"/>
    <property type="match status" value="1"/>
</dbReference>
<keyword evidence="3" id="KW-1185">Reference proteome</keyword>
<proteinExistence type="predicted"/>
<evidence type="ECO:0000259" key="1">
    <source>
        <dbReference type="Pfam" id="PF18029"/>
    </source>
</evidence>
<dbReference type="RefSeq" id="WP_033305901.1">
    <property type="nucleotide sequence ID" value="NZ_JBFAGR010000018.1"/>
</dbReference>
<dbReference type="Gene3D" id="3.10.180.10">
    <property type="entry name" value="2,3-Dihydroxybiphenyl 1,2-Dioxygenase, domain 1"/>
    <property type="match status" value="1"/>
</dbReference>